<keyword evidence="6" id="KW-0805">Transcription regulation</keyword>
<feature type="domain" description="C2H2-type" evidence="17">
    <location>
        <begin position="65"/>
        <end position="93"/>
    </location>
</feature>
<dbReference type="STRING" id="7574.A0A1S3JQD3"/>
<evidence type="ECO:0000256" key="9">
    <source>
        <dbReference type="ARBA" id="ARBA00023242"/>
    </source>
</evidence>
<dbReference type="InParanoid" id="A0A1S3JQD3"/>
<evidence type="ECO:0000256" key="6">
    <source>
        <dbReference type="ARBA" id="ARBA00023015"/>
    </source>
</evidence>
<evidence type="ECO:0000256" key="12">
    <source>
        <dbReference type="ARBA" id="ARBA00030708"/>
    </source>
</evidence>
<keyword evidence="9 14" id="KW-0539">Nucleus</keyword>
<keyword evidence="8" id="KW-0804">Transcription</keyword>
<feature type="domain" description="HMG box" evidence="16">
    <location>
        <begin position="495"/>
        <end position="563"/>
    </location>
</feature>
<keyword evidence="19" id="KW-1185">Reference proteome</keyword>
<dbReference type="SUPFAM" id="SSF57667">
    <property type="entry name" value="beta-beta-alpha zinc fingers"/>
    <property type="match status" value="1"/>
</dbReference>
<dbReference type="InterPro" id="IPR009071">
    <property type="entry name" value="HMG_box_dom"/>
</dbReference>
<feature type="compositionally biased region" description="Polar residues" evidence="15">
    <location>
        <begin position="207"/>
        <end position="219"/>
    </location>
</feature>
<proteinExistence type="predicted"/>
<dbReference type="RefSeq" id="XP_013412361.1">
    <property type="nucleotide sequence ID" value="XM_013556907.1"/>
</dbReference>
<dbReference type="SUPFAM" id="SSF102031">
    <property type="entry name" value="AXH domain"/>
    <property type="match status" value="1"/>
</dbReference>
<dbReference type="PROSITE" id="PS00028">
    <property type="entry name" value="ZINC_FINGER_C2H2_1"/>
    <property type="match status" value="1"/>
</dbReference>
<comment type="subcellular location">
    <subcellularLocation>
        <location evidence="1">Nucleus</location>
    </subcellularLocation>
</comment>
<evidence type="ECO:0000256" key="5">
    <source>
        <dbReference type="ARBA" id="ARBA00022843"/>
    </source>
</evidence>
<dbReference type="Pfam" id="PF08517">
    <property type="entry name" value="AXH"/>
    <property type="match status" value="1"/>
</dbReference>
<sequence>MASVEPQKRPHVKTERMQEYLSNNCDVPISPQRLLKCPHDGCDKVLTSSPGLRYHLKSHYQDRPYMCDKCRKTFKSSNGLKYHRERTSCVETSSFQPVTLSWADSSISANLCRNITPTLECDEGSESLPFDDDEDDDMLEVVTTTRSAKHTPPSLRLDSSDSSPIDVVSTTDGEDSNANHVTVQPVSTSNWLEQLAEIATGPKSPLIQKQSTAERSPTKSFLECSLHSYARPPRTRSPSPVRGNTRSLSSSASESHFKYNCDESESRVSSSSPFPSSPLDDSYGSSGSWSHSWPSAVWQCFIQGTRIRFTTGNKTEWQLAEDLANTSYLTAQASQDNLPKDSNYAPNGLTLLHIEECKATEQRPVPFLRLRFSSDIPTQSEIIAECALDHPFFVREKGWSSFHPSMTVEHYGIPCSELEVGDITLPPSHPEATFTVDVFESFKSYDFTPMDSSAVFTLSTMAKKSKESDSWSPKSSPTTSPNRKRLSKPESPSKAKRPMNAFMLFAKKYRVEYTQMYPGKDNRAISCLLGERWKKLKSEERKAFSLEAKMLADQHKKIHPDCWKRKRSTSTGSLE</sequence>
<evidence type="ECO:0000256" key="2">
    <source>
        <dbReference type="ARBA" id="ARBA00017229"/>
    </source>
</evidence>
<feature type="compositionally biased region" description="Low complexity" evidence="15">
    <location>
        <begin position="152"/>
        <end position="171"/>
    </location>
</feature>
<reference evidence="20" key="1">
    <citation type="submission" date="2025-08" db="UniProtKB">
        <authorList>
            <consortium name="RefSeq"/>
        </authorList>
    </citation>
    <scope>IDENTIFICATION</scope>
    <source>
        <tissue evidence="20">Gonads</tissue>
    </source>
</reference>
<dbReference type="GO" id="GO:0000981">
    <property type="term" value="F:DNA-binding transcription factor activity, RNA polymerase II-specific"/>
    <property type="evidence" value="ECO:0007669"/>
    <property type="project" value="TreeGrafter"/>
</dbReference>
<evidence type="ECO:0000256" key="13">
    <source>
        <dbReference type="PROSITE-ProRule" id="PRU00042"/>
    </source>
</evidence>
<feature type="domain" description="C2H2-type" evidence="17">
    <location>
        <begin position="35"/>
        <end position="64"/>
    </location>
</feature>
<feature type="compositionally biased region" description="Polar residues" evidence="15">
    <location>
        <begin position="244"/>
        <end position="254"/>
    </location>
</feature>
<name>A0A1S3JQD3_LINAN</name>
<evidence type="ECO:0000259" key="18">
    <source>
        <dbReference type="PROSITE" id="PS51148"/>
    </source>
</evidence>
<keyword evidence="13" id="KW-0862">Zinc</keyword>
<dbReference type="Gene3D" id="1.10.30.10">
    <property type="entry name" value="High mobility group box domain"/>
    <property type="match status" value="1"/>
</dbReference>
<evidence type="ECO:0000256" key="15">
    <source>
        <dbReference type="SAM" id="MobiDB-lite"/>
    </source>
</evidence>
<dbReference type="InterPro" id="IPR036910">
    <property type="entry name" value="HMG_box_dom_sf"/>
</dbReference>
<feature type="domain" description="AXH" evidence="18">
    <location>
        <begin position="289"/>
        <end position="435"/>
    </location>
</feature>
<keyword evidence="13" id="KW-0863">Zinc-finger</keyword>
<protein>
    <recommendedName>
        <fullName evidence="2">HMG box-containing protein 1</fullName>
    </recommendedName>
    <alternativeName>
        <fullName evidence="12">HMG box transcription factor 1</fullName>
    </alternativeName>
    <alternativeName>
        <fullName evidence="11">High mobility group box transcription factor 1</fullName>
    </alternativeName>
</protein>
<dbReference type="SMART" id="SM00398">
    <property type="entry name" value="HMG"/>
    <property type="match status" value="1"/>
</dbReference>
<dbReference type="GO" id="GO:0000978">
    <property type="term" value="F:RNA polymerase II cis-regulatory region sequence-specific DNA binding"/>
    <property type="evidence" value="ECO:0007669"/>
    <property type="project" value="TreeGrafter"/>
</dbReference>
<keyword evidence="4" id="KW-0879">Wnt signaling pathway</keyword>
<dbReference type="PROSITE" id="PS51148">
    <property type="entry name" value="AXH"/>
    <property type="match status" value="1"/>
</dbReference>
<dbReference type="Proteomes" id="UP000085678">
    <property type="component" value="Unplaced"/>
</dbReference>
<feature type="region of interest" description="Disordered" evidence="15">
    <location>
        <begin position="467"/>
        <end position="495"/>
    </location>
</feature>
<dbReference type="KEGG" id="lak:106175083"/>
<dbReference type="CDD" id="cd21988">
    <property type="entry name" value="HMG-box_HBP1"/>
    <property type="match status" value="1"/>
</dbReference>
<keyword evidence="13" id="KW-0479">Metal-binding</keyword>
<dbReference type="InterPro" id="IPR039655">
    <property type="entry name" value="HBP1"/>
</dbReference>
<dbReference type="SUPFAM" id="SSF47095">
    <property type="entry name" value="HMG-box"/>
    <property type="match status" value="1"/>
</dbReference>
<dbReference type="InterPro" id="IPR003652">
    <property type="entry name" value="Ataxin_AXH_dom"/>
</dbReference>
<feature type="region of interest" description="Disordered" evidence="15">
    <location>
        <begin position="202"/>
        <end position="259"/>
    </location>
</feature>
<feature type="compositionally biased region" description="Low complexity" evidence="15">
    <location>
        <begin position="470"/>
        <end position="481"/>
    </location>
</feature>
<dbReference type="Pfam" id="PF00505">
    <property type="entry name" value="HMG_box"/>
    <property type="match status" value="1"/>
</dbReference>
<dbReference type="PANTHER" id="PTHR15499:SF3">
    <property type="entry name" value="HMG BOX-CONTAINING PROTEIN 1"/>
    <property type="match status" value="1"/>
</dbReference>
<dbReference type="InterPro" id="IPR036236">
    <property type="entry name" value="Znf_C2H2_sf"/>
</dbReference>
<evidence type="ECO:0000256" key="3">
    <source>
        <dbReference type="ARBA" id="ARBA00022491"/>
    </source>
</evidence>
<keyword evidence="3" id="KW-0678">Repressor</keyword>
<dbReference type="AlphaFoldDB" id="A0A1S3JQD3"/>
<evidence type="ECO:0000256" key="4">
    <source>
        <dbReference type="ARBA" id="ARBA00022687"/>
    </source>
</evidence>
<dbReference type="GO" id="GO:0003723">
    <property type="term" value="F:RNA binding"/>
    <property type="evidence" value="ECO:0007669"/>
    <property type="project" value="InterPro"/>
</dbReference>
<dbReference type="InterPro" id="IPR013087">
    <property type="entry name" value="Znf_C2H2_type"/>
</dbReference>
<evidence type="ECO:0000259" key="17">
    <source>
        <dbReference type="PROSITE" id="PS50157"/>
    </source>
</evidence>
<dbReference type="GO" id="GO:0016055">
    <property type="term" value="P:Wnt signaling pathway"/>
    <property type="evidence" value="ECO:0007669"/>
    <property type="project" value="UniProtKB-KW"/>
</dbReference>
<dbReference type="Gene3D" id="3.30.160.60">
    <property type="entry name" value="Classic Zinc Finger"/>
    <property type="match status" value="1"/>
</dbReference>
<dbReference type="PANTHER" id="PTHR15499">
    <property type="entry name" value="HMG BOX-CONTAINING PROTEIN 1"/>
    <property type="match status" value="1"/>
</dbReference>
<feature type="region of interest" description="Disordered" evidence="15">
    <location>
        <begin position="144"/>
        <end position="180"/>
    </location>
</feature>
<evidence type="ECO:0000256" key="11">
    <source>
        <dbReference type="ARBA" id="ARBA00030026"/>
    </source>
</evidence>
<dbReference type="InterPro" id="IPR036096">
    <property type="entry name" value="Ataxin_AXH_dom_sf"/>
</dbReference>
<evidence type="ECO:0000256" key="1">
    <source>
        <dbReference type="ARBA" id="ARBA00004123"/>
    </source>
</evidence>
<keyword evidence="7 14" id="KW-0238">DNA-binding</keyword>
<dbReference type="GeneID" id="106175083"/>
<keyword evidence="5" id="KW-0832">Ubl conjugation</keyword>
<evidence type="ECO:0000259" key="16">
    <source>
        <dbReference type="PROSITE" id="PS50118"/>
    </source>
</evidence>
<feature type="DNA-binding region" description="HMG box" evidence="14">
    <location>
        <begin position="495"/>
        <end position="563"/>
    </location>
</feature>
<evidence type="ECO:0000256" key="8">
    <source>
        <dbReference type="ARBA" id="ARBA00023163"/>
    </source>
</evidence>
<dbReference type="GO" id="GO:0008270">
    <property type="term" value="F:zinc ion binding"/>
    <property type="evidence" value="ECO:0007669"/>
    <property type="project" value="UniProtKB-KW"/>
</dbReference>
<comment type="function">
    <text evidence="10">Transcriptional repressor that binds to the promoter region of target genes. Plays a role in the regulation of the cell cycle and of the Wnt pathway. Binds preferentially to the sequence 5'-TTCATTCATTCA-3'. Binding to the histone H1.0 promoter is enhanced by interaction with RB1. Disrupts the interaction between DNA and TCF4.</text>
</comment>
<dbReference type="OrthoDB" id="1919336at2759"/>
<evidence type="ECO:0000256" key="7">
    <source>
        <dbReference type="ARBA" id="ARBA00023125"/>
    </source>
</evidence>
<dbReference type="GO" id="GO:0005634">
    <property type="term" value="C:nucleus"/>
    <property type="evidence" value="ECO:0007669"/>
    <property type="project" value="UniProtKB-SubCell"/>
</dbReference>
<evidence type="ECO:0000256" key="10">
    <source>
        <dbReference type="ARBA" id="ARBA00025095"/>
    </source>
</evidence>
<evidence type="ECO:0000313" key="20">
    <source>
        <dbReference type="RefSeq" id="XP_013412361.1"/>
    </source>
</evidence>
<dbReference type="PROSITE" id="PS50118">
    <property type="entry name" value="HMG_BOX_2"/>
    <property type="match status" value="1"/>
</dbReference>
<dbReference type="SMART" id="SM00355">
    <property type="entry name" value="ZnF_C2H2"/>
    <property type="match status" value="2"/>
</dbReference>
<gene>
    <name evidence="20" type="primary">LOC106175083</name>
</gene>
<dbReference type="SMART" id="SM00536">
    <property type="entry name" value="AXH"/>
    <property type="match status" value="1"/>
</dbReference>
<dbReference type="PROSITE" id="PS50157">
    <property type="entry name" value="ZINC_FINGER_C2H2_2"/>
    <property type="match status" value="2"/>
</dbReference>
<evidence type="ECO:0000313" key="19">
    <source>
        <dbReference type="Proteomes" id="UP000085678"/>
    </source>
</evidence>
<evidence type="ECO:0000256" key="14">
    <source>
        <dbReference type="PROSITE-ProRule" id="PRU00267"/>
    </source>
</evidence>
<organism evidence="19 20">
    <name type="scientific">Lingula anatina</name>
    <name type="common">Brachiopod</name>
    <name type="synonym">Lingula unguis</name>
    <dbReference type="NCBI Taxonomy" id="7574"/>
    <lineage>
        <taxon>Eukaryota</taxon>
        <taxon>Metazoa</taxon>
        <taxon>Spiralia</taxon>
        <taxon>Lophotrochozoa</taxon>
        <taxon>Brachiopoda</taxon>
        <taxon>Linguliformea</taxon>
        <taxon>Lingulata</taxon>
        <taxon>Lingulida</taxon>
        <taxon>Linguloidea</taxon>
        <taxon>Lingulidae</taxon>
        <taxon>Lingula</taxon>
    </lineage>
</organism>
<accession>A0A1S3JQD3</accession>